<dbReference type="Proteomes" id="UP000663699">
    <property type="component" value="Chromosome 9"/>
</dbReference>
<dbReference type="InterPro" id="IPR006722">
    <property type="entry name" value="Sedlin"/>
</dbReference>
<name>A0A899FQ00_9ASCO</name>
<dbReference type="GO" id="GO:0006888">
    <property type="term" value="P:endoplasmic reticulum to Golgi vesicle-mediated transport"/>
    <property type="evidence" value="ECO:0007669"/>
    <property type="project" value="InterPro"/>
</dbReference>
<evidence type="ECO:0000313" key="2">
    <source>
        <dbReference type="EMBL" id="QSL66020.1"/>
    </source>
</evidence>
<gene>
    <name evidence="2" type="ORF">MERGE_003157</name>
</gene>
<sequence length="112" mass="12539">MIHSACDELEAALRRVSIEGCDKKLPQNPSEIGPNAKLNERPQTSANPKTEPLDMYLGRLHIQETAAVYGFVTNTQIKFIVVLDMSEMIITDADMKLLFKSIHSAYIVQSTF</sequence>
<dbReference type="SUPFAM" id="SSF64356">
    <property type="entry name" value="SNARE-like"/>
    <property type="match status" value="1"/>
</dbReference>
<dbReference type="Pfam" id="PF04628">
    <property type="entry name" value="Sedlin_N"/>
    <property type="match status" value="1"/>
</dbReference>
<feature type="region of interest" description="Disordered" evidence="1">
    <location>
        <begin position="24"/>
        <end position="50"/>
    </location>
</feature>
<dbReference type="EMBL" id="CP054540">
    <property type="protein sequence ID" value="QSL66020.1"/>
    <property type="molecule type" value="Genomic_DNA"/>
</dbReference>
<dbReference type="InterPro" id="IPR011012">
    <property type="entry name" value="Longin-like_dom_sf"/>
</dbReference>
<keyword evidence="3" id="KW-1185">Reference proteome</keyword>
<evidence type="ECO:0000313" key="3">
    <source>
        <dbReference type="Proteomes" id="UP000663699"/>
    </source>
</evidence>
<proteinExistence type="predicted"/>
<reference evidence="2" key="1">
    <citation type="submission" date="2020-06" db="EMBL/GenBank/DDBJ databases">
        <title>Genomes of multiple members of Pneumocystis genus reveal paths to human pathogen Pneumocystis jirovecii.</title>
        <authorList>
            <person name="Cisse O.H."/>
            <person name="Ma L."/>
            <person name="Dekker J."/>
            <person name="Khil P."/>
            <person name="Jo J."/>
            <person name="Brenchley J."/>
            <person name="Blair R."/>
            <person name="Pahar B."/>
            <person name="Chabe M."/>
            <person name="Van Rompay K.A."/>
            <person name="Keesler R."/>
            <person name="Sukura A."/>
            <person name="Hirsch V."/>
            <person name="Kutty G."/>
            <person name="Liu Y."/>
            <person name="Peng L."/>
            <person name="Chen J."/>
            <person name="Song J."/>
            <person name="Weissenbacher-Lang C."/>
            <person name="Xu J."/>
            <person name="Upham N.S."/>
            <person name="Stajich J.E."/>
            <person name="Cuomo C.A."/>
            <person name="Cushion M.T."/>
            <person name="Kovacs J.A."/>
        </authorList>
    </citation>
    <scope>NUCLEOTIDE SEQUENCE</scope>
    <source>
        <strain evidence="2">2A</strain>
    </source>
</reference>
<dbReference type="OrthoDB" id="18320at2759"/>
<accession>A0A899FQ00</accession>
<protein>
    <submittedName>
        <fullName evidence="2">Uncharacterized protein</fullName>
    </submittedName>
</protein>
<dbReference type="AlphaFoldDB" id="A0A899FQ00"/>
<dbReference type="Gene3D" id="3.30.450.70">
    <property type="match status" value="1"/>
</dbReference>
<organism evidence="2 3">
    <name type="scientific">Pneumocystis wakefieldiae</name>
    <dbReference type="NCBI Taxonomy" id="38082"/>
    <lineage>
        <taxon>Eukaryota</taxon>
        <taxon>Fungi</taxon>
        <taxon>Dikarya</taxon>
        <taxon>Ascomycota</taxon>
        <taxon>Taphrinomycotina</taxon>
        <taxon>Pneumocystomycetes</taxon>
        <taxon>Pneumocystaceae</taxon>
        <taxon>Pneumocystis</taxon>
    </lineage>
</organism>
<evidence type="ECO:0000256" key="1">
    <source>
        <dbReference type="SAM" id="MobiDB-lite"/>
    </source>
</evidence>
<dbReference type="GO" id="GO:0005737">
    <property type="term" value="C:cytoplasm"/>
    <property type="evidence" value="ECO:0007669"/>
    <property type="project" value="GOC"/>
</dbReference>